<dbReference type="Pfam" id="PF06812">
    <property type="entry name" value="ImpA_N"/>
    <property type="match status" value="1"/>
</dbReference>
<evidence type="ECO:0000259" key="1">
    <source>
        <dbReference type="Pfam" id="PF06812"/>
    </source>
</evidence>
<dbReference type="Pfam" id="PF16989">
    <property type="entry name" value="T6SS_VasJ"/>
    <property type="match status" value="1"/>
</dbReference>
<gene>
    <name evidence="2" type="primary">tssA</name>
    <name evidence="2" type="ORF">ACFOKJ_00640</name>
</gene>
<dbReference type="RefSeq" id="WP_390276048.1">
    <property type="nucleotide sequence ID" value="NZ_JBHRYH010000002.1"/>
</dbReference>
<dbReference type="InterPro" id="IPR017739">
    <property type="entry name" value="T6SS-assoc_VCA0119"/>
</dbReference>
<dbReference type="NCBIfam" id="TIGR03362">
    <property type="entry name" value="VI_chp_7"/>
    <property type="match status" value="1"/>
</dbReference>
<proteinExistence type="predicted"/>
<sequence length="530" mass="59052">MSNLLPTFLKSLFGGNDPASLARSRLERWREWVAPIPGDNPVGIDPAYEDDFQALREEVAKLGGLNDALILAASERLLRNVCKDLRPAAYYAYARLRTDGLRGFADGLELLAALLERYPHSVLPLRAESRKAALEWLNGERFDAFLGTHNSSDEDLQRACAALALIGQRVGDWDAAQRPDLQPLLGRFEAMGEAGEHRAAPVQAAANAGDALPAVGRHGEVASSSELLERAREMAVYLRRQSSGYLPAYRLLRCIRWDTVSSPPPADAQGRTRLPPPRPELQQHLRRLALQQQWHELLERVELAFVEGANHFWLDLQCYAWQAQGHSGPEYAISQDILLTDFAQMRDRLAGIERLSFSDGTPFAEDATLEWIARHAVIRDLDAGEPALAPPPGSSDSDWQTAERQAVELALDKGLEAAFAWVETLPPQPGARQRFRQRLLLAQLAEQHGRSDMALHLLAQLDAEAGHFRLQDWEPALVFDIKERQLRIWRQRAQRKDVDKPALQTRIDALLGALASIDPVRALLLGQASS</sequence>
<dbReference type="PANTHER" id="PTHR37024">
    <property type="entry name" value="TYPE VI SECRETION SYSTEM DUF2094 AND IMPA-RELATED DOMAIN PROTEIN"/>
    <property type="match status" value="1"/>
</dbReference>
<comment type="caution">
    <text evidence="2">The sequence shown here is derived from an EMBL/GenBank/DDBJ whole genome shotgun (WGS) entry which is preliminary data.</text>
</comment>
<protein>
    <submittedName>
        <fullName evidence="2">Type VI secretion system protein TssA</fullName>
    </submittedName>
</protein>
<feature type="domain" description="ImpA N-terminal" evidence="1">
    <location>
        <begin position="34"/>
        <end position="138"/>
    </location>
</feature>
<dbReference type="Proteomes" id="UP001595636">
    <property type="component" value="Unassembled WGS sequence"/>
</dbReference>
<accession>A0ABV7TMQ0</accession>
<dbReference type="EMBL" id="JBHRYH010000002">
    <property type="protein sequence ID" value="MFC3624652.1"/>
    <property type="molecule type" value="Genomic_DNA"/>
</dbReference>
<name>A0ABV7TMQ0_9NEIS</name>
<dbReference type="PANTHER" id="PTHR37024:SF5">
    <property type="entry name" value="IMPA N-TERMINAL DOMAIN-CONTAINING PROTEIN"/>
    <property type="match status" value="1"/>
</dbReference>
<dbReference type="InterPro" id="IPR010657">
    <property type="entry name" value="ImpA_N"/>
</dbReference>
<reference evidence="3" key="1">
    <citation type="journal article" date="2019" name="Int. J. Syst. Evol. Microbiol.">
        <title>The Global Catalogue of Microorganisms (GCM) 10K type strain sequencing project: providing services to taxonomists for standard genome sequencing and annotation.</title>
        <authorList>
            <consortium name="The Broad Institute Genomics Platform"/>
            <consortium name="The Broad Institute Genome Sequencing Center for Infectious Disease"/>
            <person name="Wu L."/>
            <person name="Ma J."/>
        </authorList>
    </citation>
    <scope>NUCLEOTIDE SEQUENCE [LARGE SCALE GENOMIC DNA]</scope>
    <source>
        <strain evidence="3">KCTC 42195</strain>
    </source>
</reference>
<evidence type="ECO:0000313" key="3">
    <source>
        <dbReference type="Proteomes" id="UP001595636"/>
    </source>
</evidence>
<evidence type="ECO:0000313" key="2">
    <source>
        <dbReference type="EMBL" id="MFC3624652.1"/>
    </source>
</evidence>
<keyword evidence="3" id="KW-1185">Reference proteome</keyword>
<organism evidence="2 3">
    <name type="scientific">Vogesella amnigena</name>
    <dbReference type="NCBI Taxonomy" id="1507449"/>
    <lineage>
        <taxon>Bacteria</taxon>
        <taxon>Pseudomonadati</taxon>
        <taxon>Pseudomonadota</taxon>
        <taxon>Betaproteobacteria</taxon>
        <taxon>Neisseriales</taxon>
        <taxon>Chromobacteriaceae</taxon>
        <taxon>Vogesella</taxon>
    </lineage>
</organism>